<proteinExistence type="predicted"/>
<dbReference type="Pfam" id="PF08268">
    <property type="entry name" value="FBA_3"/>
    <property type="match status" value="1"/>
</dbReference>
<protein>
    <recommendedName>
        <fullName evidence="1">F-box associated beta-propeller type 3 domain-containing protein</fullName>
    </recommendedName>
</protein>
<feature type="domain" description="F-box associated beta-propeller type 3" evidence="1">
    <location>
        <begin position="36"/>
        <end position="175"/>
    </location>
</feature>
<dbReference type="EMBL" id="CM017323">
    <property type="protein sequence ID" value="KAE8023685.1"/>
    <property type="molecule type" value="Genomic_DNA"/>
</dbReference>
<reference evidence="2 3" key="1">
    <citation type="submission" date="2019-06" db="EMBL/GenBank/DDBJ databases">
        <title>A chromosomal-level reference genome of Carpinus fangiana (Coryloideae, Betulaceae).</title>
        <authorList>
            <person name="Yang X."/>
            <person name="Wang Z."/>
            <person name="Zhang L."/>
            <person name="Hao G."/>
            <person name="Liu J."/>
            <person name="Yang Y."/>
        </authorList>
    </citation>
    <scope>NUCLEOTIDE SEQUENCE [LARGE SCALE GENOMIC DNA]</scope>
    <source>
        <strain evidence="2">Cfa_2016G</strain>
        <tissue evidence="2">Leaf</tissue>
    </source>
</reference>
<keyword evidence="3" id="KW-1185">Reference proteome</keyword>
<dbReference type="Proteomes" id="UP000327013">
    <property type="component" value="Chromosome 3"/>
</dbReference>
<sequence>MCLCWGLRRVSQSFNTLIRHRSLAHRHFTTQSCSRRVLFSVEKSEYVYFYSAKIHKDGTLGPATMLPSVPSEIVLNDISPSESAVTNGKILFRFGRKLHIYRPDTGEFSTLADLPPRPPGLYDRYSDKVHYFGFDTLSSEHEHKVLLVQRVYLETLFEMLFWVFTRDSGSWRQIHPFPLEEEQIQLVDD</sequence>
<evidence type="ECO:0000313" key="3">
    <source>
        <dbReference type="Proteomes" id="UP000327013"/>
    </source>
</evidence>
<evidence type="ECO:0000313" key="2">
    <source>
        <dbReference type="EMBL" id="KAE8023685.1"/>
    </source>
</evidence>
<dbReference type="InterPro" id="IPR013187">
    <property type="entry name" value="F-box-assoc_dom_typ3"/>
</dbReference>
<organism evidence="2 3">
    <name type="scientific">Carpinus fangiana</name>
    <dbReference type="NCBI Taxonomy" id="176857"/>
    <lineage>
        <taxon>Eukaryota</taxon>
        <taxon>Viridiplantae</taxon>
        <taxon>Streptophyta</taxon>
        <taxon>Embryophyta</taxon>
        <taxon>Tracheophyta</taxon>
        <taxon>Spermatophyta</taxon>
        <taxon>Magnoliopsida</taxon>
        <taxon>eudicotyledons</taxon>
        <taxon>Gunneridae</taxon>
        <taxon>Pentapetalae</taxon>
        <taxon>rosids</taxon>
        <taxon>fabids</taxon>
        <taxon>Fagales</taxon>
        <taxon>Betulaceae</taxon>
        <taxon>Carpinus</taxon>
    </lineage>
</organism>
<accession>A0A5N6R4K4</accession>
<dbReference type="AlphaFoldDB" id="A0A5N6R4K4"/>
<gene>
    <name evidence="2" type="ORF">FH972_009357</name>
</gene>
<evidence type="ECO:0000259" key="1">
    <source>
        <dbReference type="Pfam" id="PF08268"/>
    </source>
</evidence>
<name>A0A5N6R4K4_9ROSI</name>